<evidence type="ECO:0000256" key="7">
    <source>
        <dbReference type="ARBA" id="ARBA00023242"/>
    </source>
</evidence>
<protein>
    <recommendedName>
        <fullName evidence="10">Kinetochore protein NDC80</fullName>
    </recommendedName>
</protein>
<dbReference type="InterPro" id="IPR005550">
    <property type="entry name" value="Kinetochore_Ndc80"/>
</dbReference>
<evidence type="ECO:0000313" key="14">
    <source>
        <dbReference type="EMBL" id="KAL1517418.1"/>
    </source>
</evidence>
<organism evidence="14 15">
    <name type="scientific">Hypothenemus hampei</name>
    <name type="common">Coffee berry borer</name>
    <dbReference type="NCBI Taxonomy" id="57062"/>
    <lineage>
        <taxon>Eukaryota</taxon>
        <taxon>Metazoa</taxon>
        <taxon>Ecdysozoa</taxon>
        <taxon>Arthropoda</taxon>
        <taxon>Hexapoda</taxon>
        <taxon>Insecta</taxon>
        <taxon>Pterygota</taxon>
        <taxon>Neoptera</taxon>
        <taxon>Endopterygota</taxon>
        <taxon>Coleoptera</taxon>
        <taxon>Polyphaga</taxon>
        <taxon>Cucujiformia</taxon>
        <taxon>Curculionidae</taxon>
        <taxon>Scolytinae</taxon>
        <taxon>Hypothenemus</taxon>
    </lineage>
</organism>
<keyword evidence="9 10" id="KW-0137">Centromere</keyword>
<comment type="subunit">
    <text evidence="10">Component of the NDC80 complex.</text>
</comment>
<evidence type="ECO:0000256" key="12">
    <source>
        <dbReference type="SAM" id="MobiDB-lite"/>
    </source>
</evidence>
<dbReference type="GO" id="GO:0031262">
    <property type="term" value="C:Ndc80 complex"/>
    <property type="evidence" value="ECO:0007669"/>
    <property type="project" value="UniProtKB-UniRule"/>
</dbReference>
<keyword evidence="2 10" id="KW-0158">Chromosome</keyword>
<evidence type="ECO:0000256" key="6">
    <source>
        <dbReference type="ARBA" id="ARBA00023054"/>
    </source>
</evidence>
<evidence type="ECO:0000256" key="3">
    <source>
        <dbReference type="ARBA" id="ARBA00022618"/>
    </source>
</evidence>
<dbReference type="InterPro" id="IPR038273">
    <property type="entry name" value="Ndc80_sf"/>
</dbReference>
<evidence type="ECO:0000256" key="9">
    <source>
        <dbReference type="ARBA" id="ARBA00023328"/>
    </source>
</evidence>
<comment type="subcellular location">
    <subcellularLocation>
        <location evidence="10">Chromosome</location>
        <location evidence="10">Centromere</location>
        <location evidence="10">Kinetochore</location>
    </subcellularLocation>
    <subcellularLocation>
        <location evidence="10">Nucleus</location>
    </subcellularLocation>
</comment>
<dbReference type="Pfam" id="PF03801">
    <property type="entry name" value="Ndc80_HEC"/>
    <property type="match status" value="1"/>
</dbReference>
<keyword evidence="3 10" id="KW-0132">Cell division</keyword>
<dbReference type="EMBL" id="JBDJPC010000001">
    <property type="protein sequence ID" value="KAL1517418.1"/>
    <property type="molecule type" value="Genomic_DNA"/>
</dbReference>
<reference evidence="14 15" key="1">
    <citation type="submission" date="2024-05" db="EMBL/GenBank/DDBJ databases">
        <title>Genetic variation in Jamaican populations of the coffee berry borer (Hypothenemus hampei).</title>
        <authorList>
            <person name="Errbii M."/>
            <person name="Myrie A."/>
        </authorList>
    </citation>
    <scope>NUCLEOTIDE SEQUENCE [LARGE SCALE GENOMIC DNA]</scope>
    <source>
        <strain evidence="14">JA-Hopewell-2020-01-JO</strain>
        <tissue evidence="14">Whole body</tissue>
    </source>
</reference>
<keyword evidence="6 11" id="KW-0175">Coiled coil</keyword>
<feature type="region of interest" description="Disordered" evidence="12">
    <location>
        <begin position="1"/>
        <end position="41"/>
    </location>
</feature>
<evidence type="ECO:0000259" key="13">
    <source>
        <dbReference type="Pfam" id="PF03801"/>
    </source>
</evidence>
<evidence type="ECO:0000256" key="11">
    <source>
        <dbReference type="SAM" id="Coils"/>
    </source>
</evidence>
<gene>
    <name evidence="14" type="ORF">ABEB36_001185</name>
</gene>
<evidence type="ECO:0000313" key="15">
    <source>
        <dbReference type="Proteomes" id="UP001566132"/>
    </source>
</evidence>
<dbReference type="GO" id="GO:0051315">
    <property type="term" value="P:attachment of mitotic spindle microtubules to kinetochore"/>
    <property type="evidence" value="ECO:0007669"/>
    <property type="project" value="UniProtKB-UniRule"/>
</dbReference>
<accession>A0ABD1FFL7</accession>
<dbReference type="Gene3D" id="1.10.418.30">
    <property type="entry name" value="Ncd80 complex, Ncd80 subunit"/>
    <property type="match status" value="1"/>
</dbReference>
<dbReference type="GO" id="GO:0005634">
    <property type="term" value="C:nucleus"/>
    <property type="evidence" value="ECO:0007669"/>
    <property type="project" value="UniProtKB-SubCell"/>
</dbReference>
<dbReference type="PANTHER" id="PTHR10643">
    <property type="entry name" value="KINETOCHORE PROTEIN NDC80"/>
    <property type="match status" value="1"/>
</dbReference>
<feature type="coiled-coil region" evidence="11">
    <location>
        <begin position="277"/>
        <end position="343"/>
    </location>
</feature>
<evidence type="ECO:0000256" key="1">
    <source>
        <dbReference type="ARBA" id="ARBA00007050"/>
    </source>
</evidence>
<feature type="domain" description="Kinetochore protein Ndc80 CH" evidence="13">
    <location>
        <begin position="87"/>
        <end position="203"/>
    </location>
</feature>
<feature type="coiled-coil region" evidence="11">
    <location>
        <begin position="490"/>
        <end position="560"/>
    </location>
</feature>
<evidence type="ECO:0000256" key="10">
    <source>
        <dbReference type="RuleBase" id="RU368072"/>
    </source>
</evidence>
<evidence type="ECO:0000256" key="5">
    <source>
        <dbReference type="ARBA" id="ARBA00022838"/>
    </source>
</evidence>
<comment type="caution">
    <text evidence="14">The sequence shown here is derived from an EMBL/GenBank/DDBJ whole genome shotgun (WGS) entry which is preliminary data.</text>
</comment>
<dbReference type="AlphaFoldDB" id="A0ABD1FFL7"/>
<comment type="function">
    <text evidence="10">Acts as a component of the essential kinetochore-associated NDC80 complex, which is required for chromosome segregation and spindle checkpoint activity.</text>
</comment>
<evidence type="ECO:0000256" key="4">
    <source>
        <dbReference type="ARBA" id="ARBA00022776"/>
    </source>
</evidence>
<evidence type="ECO:0000256" key="2">
    <source>
        <dbReference type="ARBA" id="ARBA00022454"/>
    </source>
</evidence>
<keyword evidence="5 10" id="KW-0995">Kinetochore</keyword>
<dbReference type="GO" id="GO:0051301">
    <property type="term" value="P:cell division"/>
    <property type="evidence" value="ECO:0007669"/>
    <property type="project" value="UniProtKB-UniRule"/>
</dbReference>
<dbReference type="InterPro" id="IPR055260">
    <property type="entry name" value="Ndc80_CH"/>
</dbReference>
<keyword evidence="8 10" id="KW-0131">Cell cycle</keyword>
<feature type="compositionally biased region" description="Polar residues" evidence="12">
    <location>
        <begin position="1"/>
        <end position="30"/>
    </location>
</feature>
<keyword evidence="7 10" id="KW-0539">Nucleus</keyword>
<comment type="similarity">
    <text evidence="1 10">Belongs to the NDC80/HEC1 family.</text>
</comment>
<evidence type="ECO:0000256" key="8">
    <source>
        <dbReference type="ARBA" id="ARBA00023306"/>
    </source>
</evidence>
<keyword evidence="15" id="KW-1185">Reference proteome</keyword>
<sequence>MRRSNSASQIPLPSTSYNKKNMEYSNSGARNSGARPKSSLLSVASTSKGSVSKVLFTPISRPSSALKRRNSCSGGSINFRISRAKSPLAKKLMNTNDKQWVHTQYTKVRDFVKYSGLFDPDLAEKLKPPTIAGFVELFSTLLSTIVKTVPIQIQNYAEVGMNTLKSLKYPGQLSMSTFKSINTMHGWPQFITIISWLIDRVNISNIYVDNCEQYSEETKNFLYFAELISNYTSDVVKRGNNDVTEEESVKATDALYNGLLNIVGVDPVEVQKSNEIIEVEQAKLSEATASFKKIKEENEEIRNEMARQQDIINDFEKNSDVKLEQIQDELSKYEQNIYAQEDLEHELSLSVKQLQKLLSKQTYKVKDKNILLDKIARKTQVLERKQRKLDDFLSIKDDLELRKSSTIKKIEDFIHHWNVSIHKTYLPELQNLQIKETLFGQPTILIEKIFEVSSSAEVIIHRLLDEYQYSQVEWKNLKKSKLHLEKDIKMDSAQQKFRSLQKDVKLLQEENAKYQNELEVCIKKNEDNRKKILSSHEAKIQEEKKTIQGLNEEKVTLKKGIDENAKEYALELIKAYNLTGDFLKTVEENVNSKFKEALSVLKQYNQMRERKLHSVKELRAINEKVFQCYQNFKP</sequence>
<name>A0ABD1FFL7_HYPHA</name>
<dbReference type="Proteomes" id="UP001566132">
    <property type="component" value="Unassembled WGS sequence"/>
</dbReference>
<dbReference type="PANTHER" id="PTHR10643:SF2">
    <property type="entry name" value="KINETOCHORE PROTEIN NDC80 HOMOLOG"/>
    <property type="match status" value="1"/>
</dbReference>
<proteinExistence type="inferred from homology"/>
<keyword evidence="4 10" id="KW-0498">Mitosis</keyword>